<keyword evidence="5" id="KW-0813">Transport</keyword>
<dbReference type="Gene3D" id="1.20.58.390">
    <property type="entry name" value="Neurotransmitter-gated ion-channel transmembrane domain"/>
    <property type="match status" value="2"/>
</dbReference>
<dbReference type="InterPro" id="IPR006202">
    <property type="entry name" value="Neur_chan_lig-bd"/>
</dbReference>
<evidence type="ECO:0000256" key="3">
    <source>
        <dbReference type="ARBA" id="ARBA00022989"/>
    </source>
</evidence>
<evidence type="ECO:0000256" key="4">
    <source>
        <dbReference type="ARBA" id="ARBA00023136"/>
    </source>
</evidence>
<evidence type="ECO:0000256" key="2">
    <source>
        <dbReference type="ARBA" id="ARBA00022692"/>
    </source>
</evidence>
<feature type="transmembrane region" description="Helical" evidence="5">
    <location>
        <begin position="279"/>
        <end position="302"/>
    </location>
</feature>
<comment type="caution">
    <text evidence="7">The sequence shown here is derived from an EMBL/GenBank/DDBJ whole genome shotgun (WGS) entry which is preliminary data.</text>
</comment>
<dbReference type="GO" id="GO:0005230">
    <property type="term" value="F:extracellular ligand-gated monoatomic ion channel activity"/>
    <property type="evidence" value="ECO:0007669"/>
    <property type="project" value="InterPro"/>
</dbReference>
<dbReference type="EMBL" id="CATQJA010002641">
    <property type="protein sequence ID" value="CAJ0575773.1"/>
    <property type="molecule type" value="Genomic_DNA"/>
</dbReference>
<feature type="domain" description="Neurotransmitter-gated ion-channel ligand-binding" evidence="6">
    <location>
        <begin position="403"/>
        <end position="589"/>
    </location>
</feature>
<gene>
    <name evidence="7" type="ORF">MSPICULIGERA_LOCUS14080</name>
</gene>
<dbReference type="AlphaFoldDB" id="A0AA36CUU2"/>
<dbReference type="CDD" id="cd18989">
    <property type="entry name" value="LGIC_ECD_cation"/>
    <property type="match status" value="2"/>
</dbReference>
<feature type="transmembrane region" description="Helical" evidence="5">
    <location>
        <begin position="655"/>
        <end position="679"/>
    </location>
</feature>
<dbReference type="Pfam" id="PF02931">
    <property type="entry name" value="Neur_chan_LBD"/>
    <property type="match status" value="2"/>
</dbReference>
<feature type="transmembrane region" description="Helical" evidence="5">
    <location>
        <begin position="773"/>
        <end position="793"/>
    </location>
</feature>
<keyword evidence="2 5" id="KW-0812">Transmembrane</keyword>
<dbReference type="InterPro" id="IPR038050">
    <property type="entry name" value="Neuro_actylchol_rec"/>
</dbReference>
<dbReference type="PROSITE" id="PS00236">
    <property type="entry name" value="NEUROTR_ION_CHANNEL"/>
    <property type="match status" value="2"/>
</dbReference>
<feature type="transmembrane region" description="Helical" evidence="5">
    <location>
        <begin position="625"/>
        <end position="643"/>
    </location>
</feature>
<dbReference type="InterPro" id="IPR036719">
    <property type="entry name" value="Neuro-gated_channel_TM_sf"/>
</dbReference>
<accession>A0AA36CUU2</accession>
<dbReference type="CDD" id="cd19051">
    <property type="entry name" value="LGIC_TM_cation"/>
    <property type="match status" value="2"/>
</dbReference>
<proteinExistence type="inferred from homology"/>
<organism evidence="7 8">
    <name type="scientific">Mesorhabditis spiculigera</name>
    <dbReference type="NCBI Taxonomy" id="96644"/>
    <lineage>
        <taxon>Eukaryota</taxon>
        <taxon>Metazoa</taxon>
        <taxon>Ecdysozoa</taxon>
        <taxon>Nematoda</taxon>
        <taxon>Chromadorea</taxon>
        <taxon>Rhabditida</taxon>
        <taxon>Rhabditina</taxon>
        <taxon>Rhabditomorpha</taxon>
        <taxon>Rhabditoidea</taxon>
        <taxon>Rhabditidae</taxon>
        <taxon>Mesorhabditinae</taxon>
        <taxon>Mesorhabditis</taxon>
    </lineage>
</organism>
<dbReference type="FunFam" id="2.70.170.10:FF:000027">
    <property type="entry name" value="Ligand-Gated ion Channel"/>
    <property type="match status" value="1"/>
</dbReference>
<evidence type="ECO:0000259" key="6">
    <source>
        <dbReference type="Pfam" id="PF02931"/>
    </source>
</evidence>
<dbReference type="GO" id="GO:0004888">
    <property type="term" value="F:transmembrane signaling receptor activity"/>
    <property type="evidence" value="ECO:0007669"/>
    <property type="project" value="InterPro"/>
</dbReference>
<evidence type="ECO:0000256" key="1">
    <source>
        <dbReference type="ARBA" id="ARBA00004141"/>
    </source>
</evidence>
<evidence type="ECO:0000256" key="5">
    <source>
        <dbReference type="RuleBase" id="RU000687"/>
    </source>
</evidence>
<protein>
    <recommendedName>
        <fullName evidence="6">Neurotransmitter-gated ion-channel ligand-binding domain-containing protein</fullName>
    </recommendedName>
</protein>
<feature type="non-terminal residue" evidence="7">
    <location>
        <position position="1"/>
    </location>
</feature>
<dbReference type="PRINTS" id="PR00252">
    <property type="entry name" value="NRIONCHANNEL"/>
</dbReference>
<keyword evidence="5" id="KW-0407">Ion channel</keyword>
<keyword evidence="8" id="KW-1185">Reference proteome</keyword>
<evidence type="ECO:0000313" key="8">
    <source>
        <dbReference type="Proteomes" id="UP001177023"/>
    </source>
</evidence>
<feature type="transmembrane region" description="Helical" evidence="5">
    <location>
        <begin position="215"/>
        <end position="237"/>
    </location>
</feature>
<evidence type="ECO:0000313" key="7">
    <source>
        <dbReference type="EMBL" id="CAJ0575773.1"/>
    </source>
</evidence>
<dbReference type="InterPro" id="IPR036734">
    <property type="entry name" value="Neur_chan_lig-bd_sf"/>
</dbReference>
<comment type="caution">
    <text evidence="5">Lacks conserved residue(s) required for the propagation of feature annotation.</text>
</comment>
<sequence length="794" mass="92163">MINGSFYDKDVPPMEGDELLLINITLNSFRLLDMDEVEETIQYQNEFLMMWFDPTLGWDRRLFPDYDSEYVMVPEDQLWIPDVIYYSTIDSEPILTPKDSLVMIRYDGWVRVSVPATITVPCTLRLQDFPYDEQHCNITLGSWIFTEEQITVVPNEQKIVPTPQSNIGQLPSIEYTGNSEWQLLSIDVSQIVEDISGDGNYSLILYEVRLKRKPVYYVMVIQTPTLIIGTVTIFGMFTPHSQRMERWQTVELGLNMLLAITMMLNLVSSYMPKTSRLPLLGNYIIAEIFICSIGIVVSMVLLEIHSRAAQRNWQPPDWLIKIVLFAWGSKKFAVSSDPPRDRPPSHQELSEKDDIYRLNVVKGQLTQTLHLVRGYMNREHVEREWLLLWTRIFDRIDLVLLVVFQAANIDQQQETIHFFNEIVLLWNDPRLAWDPAQFEDSDIVKVRHDYIWIPDLIYDNTIDSVNLVPEQIASADLEYDGTVRMSLAKTITSLCELKFEDFPYDKQKCELPLGSWYFSQISLRANKDVLEPDKGVLAGENSGGIAYYGNAEWSLLEIRVVPKFVPWDWKGTTLKYSQVVYQINLKRKPVYYVMVIQTPTLIIGLLTVLGIFTPFSQRRERTQRAELGLGMLLAISMLLNLLSEMMPKIEKLPLLGNYIVAEIFICAIATIISITLFEIHARADQRNWRPPDLLCQIVLLSCRQRKLRKISAQVDPQRIGAPIDHIRIMNGSHDAYKAQKQMTQTLHLVKQYIERDRVEDEWKLLWIRIFDRVDIVFLILFQAANIVAAVMFMR</sequence>
<dbReference type="InterPro" id="IPR018000">
    <property type="entry name" value="Neurotransmitter_ion_chnl_CS"/>
</dbReference>
<keyword evidence="3 5" id="KW-1133">Transmembrane helix</keyword>
<dbReference type="SUPFAM" id="SSF90112">
    <property type="entry name" value="Neurotransmitter-gated ion-channel transmembrane pore"/>
    <property type="match status" value="2"/>
</dbReference>
<reference evidence="7" key="1">
    <citation type="submission" date="2023-06" db="EMBL/GenBank/DDBJ databases">
        <authorList>
            <person name="Delattre M."/>
        </authorList>
    </citation>
    <scope>NUCLEOTIDE SEQUENCE</scope>
    <source>
        <strain evidence="7">AF72</strain>
    </source>
</reference>
<dbReference type="Proteomes" id="UP001177023">
    <property type="component" value="Unassembled WGS sequence"/>
</dbReference>
<feature type="domain" description="Neurotransmitter-gated ion-channel ligand-binding" evidence="6">
    <location>
        <begin position="7"/>
        <end position="214"/>
    </location>
</feature>
<dbReference type="PANTHER" id="PTHR18945">
    <property type="entry name" value="NEUROTRANSMITTER GATED ION CHANNEL"/>
    <property type="match status" value="1"/>
</dbReference>
<comment type="similarity">
    <text evidence="5">Belongs to the ligand-gated ion channel (TC 1.A.9) family.</text>
</comment>
<feature type="transmembrane region" description="Helical" evidence="5">
    <location>
        <begin position="249"/>
        <end position="267"/>
    </location>
</feature>
<dbReference type="SUPFAM" id="SSF63712">
    <property type="entry name" value="Nicotinic receptor ligand binding domain-like"/>
    <property type="match status" value="2"/>
</dbReference>
<dbReference type="InterPro" id="IPR006201">
    <property type="entry name" value="Neur_channel"/>
</dbReference>
<name>A0AA36CUU2_9BILA</name>
<feature type="transmembrane region" description="Helical" evidence="5">
    <location>
        <begin position="590"/>
        <end position="613"/>
    </location>
</feature>
<dbReference type="GO" id="GO:0016020">
    <property type="term" value="C:membrane"/>
    <property type="evidence" value="ECO:0007669"/>
    <property type="project" value="UniProtKB-SubCell"/>
</dbReference>
<keyword evidence="5" id="KW-0406">Ion transport</keyword>
<comment type="subcellular location">
    <subcellularLocation>
        <location evidence="1">Membrane</location>
        <topology evidence="1">Multi-pass membrane protein</topology>
    </subcellularLocation>
</comment>
<dbReference type="Gene3D" id="2.70.170.10">
    <property type="entry name" value="Neurotransmitter-gated ion-channel ligand-binding domain"/>
    <property type="match status" value="2"/>
</dbReference>
<keyword evidence="4 5" id="KW-0472">Membrane</keyword>